<organism evidence="1 2">
    <name type="scientific">Absidia repens</name>
    <dbReference type="NCBI Taxonomy" id="90262"/>
    <lineage>
        <taxon>Eukaryota</taxon>
        <taxon>Fungi</taxon>
        <taxon>Fungi incertae sedis</taxon>
        <taxon>Mucoromycota</taxon>
        <taxon>Mucoromycotina</taxon>
        <taxon>Mucoromycetes</taxon>
        <taxon>Mucorales</taxon>
        <taxon>Cunninghamellaceae</taxon>
        <taxon>Absidia</taxon>
    </lineage>
</organism>
<protein>
    <submittedName>
        <fullName evidence="1">Uncharacterized protein</fullName>
    </submittedName>
</protein>
<accession>A0A1X2HK72</accession>
<proteinExistence type="predicted"/>
<reference evidence="1 2" key="1">
    <citation type="submission" date="2016-07" db="EMBL/GenBank/DDBJ databases">
        <title>Pervasive Adenine N6-methylation of Active Genes in Fungi.</title>
        <authorList>
            <consortium name="DOE Joint Genome Institute"/>
            <person name="Mondo S.J."/>
            <person name="Dannebaum R.O."/>
            <person name="Kuo R.C."/>
            <person name="Labutti K."/>
            <person name="Haridas S."/>
            <person name="Kuo A."/>
            <person name="Salamov A."/>
            <person name="Ahrendt S.R."/>
            <person name="Lipzen A."/>
            <person name="Sullivan W."/>
            <person name="Andreopoulos W.B."/>
            <person name="Clum A."/>
            <person name="Lindquist E."/>
            <person name="Daum C."/>
            <person name="Ramamoorthy G.K."/>
            <person name="Gryganskyi A."/>
            <person name="Culley D."/>
            <person name="Magnuson J.K."/>
            <person name="James T.Y."/>
            <person name="O'Malley M.A."/>
            <person name="Stajich J.E."/>
            <person name="Spatafora J.W."/>
            <person name="Visel A."/>
            <person name="Grigoriev I.V."/>
        </authorList>
    </citation>
    <scope>NUCLEOTIDE SEQUENCE [LARGE SCALE GENOMIC DNA]</scope>
    <source>
        <strain evidence="1 2">NRRL 1336</strain>
    </source>
</reference>
<evidence type="ECO:0000313" key="1">
    <source>
        <dbReference type="EMBL" id="ORY99544.1"/>
    </source>
</evidence>
<sequence>MSGDFDVRLFQEGGSAPLCPICRARLSLIASHRSRLLLLNCQGSQFRRLYICMSSIALVIQRLTCQVVLEFLTQSKGKSIDGDATVFTKHRWSRLCCSIDLLSIMLNKEWIFVVLILECGELKQIGHYSSTWTHI</sequence>
<keyword evidence="2" id="KW-1185">Reference proteome</keyword>
<evidence type="ECO:0000313" key="2">
    <source>
        <dbReference type="Proteomes" id="UP000193560"/>
    </source>
</evidence>
<gene>
    <name evidence="1" type="ORF">BCR42DRAFT_399042</name>
</gene>
<dbReference type="Proteomes" id="UP000193560">
    <property type="component" value="Unassembled WGS sequence"/>
</dbReference>
<dbReference type="EMBL" id="MCGE01000061">
    <property type="protein sequence ID" value="ORY99544.1"/>
    <property type="molecule type" value="Genomic_DNA"/>
</dbReference>
<comment type="caution">
    <text evidence="1">The sequence shown here is derived from an EMBL/GenBank/DDBJ whole genome shotgun (WGS) entry which is preliminary data.</text>
</comment>
<dbReference type="AlphaFoldDB" id="A0A1X2HK72"/>
<name>A0A1X2HK72_9FUNG</name>